<name>A0A9P7YTV1_9HELO</name>
<feature type="region of interest" description="Disordered" evidence="1">
    <location>
        <begin position="199"/>
        <end position="230"/>
    </location>
</feature>
<reference evidence="2" key="1">
    <citation type="journal article" date="2021" name="IMA Fungus">
        <title>Genomic characterization of three marine fungi, including Emericellopsis atlantica sp. nov. with signatures of a generalist lifestyle and marine biomass degradation.</title>
        <authorList>
            <person name="Hagestad O.C."/>
            <person name="Hou L."/>
            <person name="Andersen J.H."/>
            <person name="Hansen E.H."/>
            <person name="Altermark B."/>
            <person name="Li C."/>
            <person name="Kuhnert E."/>
            <person name="Cox R.J."/>
            <person name="Crous P.W."/>
            <person name="Spatafora J.W."/>
            <person name="Lail K."/>
            <person name="Amirebrahimi M."/>
            <person name="Lipzen A."/>
            <person name="Pangilinan J."/>
            <person name="Andreopoulos W."/>
            <person name="Hayes R.D."/>
            <person name="Ng V."/>
            <person name="Grigoriev I.V."/>
            <person name="Jackson S.A."/>
            <person name="Sutton T.D.S."/>
            <person name="Dobson A.D.W."/>
            <person name="Rama T."/>
        </authorList>
    </citation>
    <scope>NUCLEOTIDE SEQUENCE</scope>
    <source>
        <strain evidence="2">TRa018bII</strain>
    </source>
</reference>
<evidence type="ECO:0000313" key="3">
    <source>
        <dbReference type="Proteomes" id="UP000824998"/>
    </source>
</evidence>
<sequence length="398" mass="43587">MDSGPQGERSLAPPMPAQRSQDPMATLPVRERLAPSSKLQASLHGHQWLGLESAPSTLSQNERPVLACWSPESALQMKTISPGARGMVEHERANPSQEAPSSCETAFRFQTVRARPSCAHLRFPCRPEDVQSEGLSLGVVAASTRDAREVETPRATAQDHLLPELQNGCHGHGWLGTMISVLVTQRMLFLTAEGHTTCPLGQRKTAHPQLSAKRGGRKGRGEERRGEERRGGEIRISALCSRLPDELPVFQFWSAAFSVPATESWHLGEETELTQETGDKESGVLRTEDCTDGISRQITPNHAPPWSMRPALPNESHSVELRYLLSSVCCLLPYNDVPHTVSTGRTGRTTRKTNLYSAIQSRAAPLHLHSTPPPPPPSLSRLTTVHGPRDISLARPSE</sequence>
<feature type="region of interest" description="Disordered" evidence="1">
    <location>
        <begin position="362"/>
        <end position="398"/>
    </location>
</feature>
<organism evidence="2 3">
    <name type="scientific">Amylocarpus encephaloides</name>
    <dbReference type="NCBI Taxonomy" id="45428"/>
    <lineage>
        <taxon>Eukaryota</taxon>
        <taxon>Fungi</taxon>
        <taxon>Dikarya</taxon>
        <taxon>Ascomycota</taxon>
        <taxon>Pezizomycotina</taxon>
        <taxon>Leotiomycetes</taxon>
        <taxon>Helotiales</taxon>
        <taxon>Helotiales incertae sedis</taxon>
        <taxon>Amylocarpus</taxon>
    </lineage>
</organism>
<comment type="caution">
    <text evidence="2">The sequence shown here is derived from an EMBL/GenBank/DDBJ whole genome shotgun (WGS) entry which is preliminary data.</text>
</comment>
<gene>
    <name evidence="2" type="ORF">BJ875DRAFT_436755</name>
</gene>
<evidence type="ECO:0000313" key="2">
    <source>
        <dbReference type="EMBL" id="KAG9239120.1"/>
    </source>
</evidence>
<accession>A0A9P7YTV1</accession>
<protein>
    <submittedName>
        <fullName evidence="2">Uncharacterized protein</fullName>
    </submittedName>
</protein>
<keyword evidence="3" id="KW-1185">Reference proteome</keyword>
<feature type="region of interest" description="Disordered" evidence="1">
    <location>
        <begin position="1"/>
        <end position="27"/>
    </location>
</feature>
<dbReference type="EMBL" id="MU251361">
    <property type="protein sequence ID" value="KAG9239120.1"/>
    <property type="molecule type" value="Genomic_DNA"/>
</dbReference>
<evidence type="ECO:0000256" key="1">
    <source>
        <dbReference type="SAM" id="MobiDB-lite"/>
    </source>
</evidence>
<feature type="compositionally biased region" description="Basic and acidic residues" evidence="1">
    <location>
        <begin position="219"/>
        <end position="230"/>
    </location>
</feature>
<dbReference type="Proteomes" id="UP000824998">
    <property type="component" value="Unassembled WGS sequence"/>
</dbReference>
<proteinExistence type="predicted"/>
<dbReference type="AlphaFoldDB" id="A0A9P7YTV1"/>